<feature type="domain" description="Fibronectin type-III" evidence="4">
    <location>
        <begin position="140"/>
        <end position="236"/>
    </location>
</feature>
<dbReference type="SUPFAM" id="SSF48726">
    <property type="entry name" value="Immunoglobulin"/>
    <property type="match status" value="2"/>
</dbReference>
<reference evidence="5" key="1">
    <citation type="submission" date="2020-11" db="EMBL/GenBank/DDBJ databases">
        <authorList>
            <person name="Tran Van P."/>
        </authorList>
    </citation>
    <scope>NUCLEOTIDE SEQUENCE</scope>
</reference>
<dbReference type="PANTHER" id="PTHR44170:SF53">
    <property type="entry name" value="DS CELL ADHESION MOLECULE LIKE 1"/>
    <property type="match status" value="1"/>
</dbReference>
<dbReference type="EMBL" id="OC920472">
    <property type="protein sequence ID" value="CAD7652531.1"/>
    <property type="molecule type" value="Genomic_DNA"/>
</dbReference>
<dbReference type="GO" id="GO:0007420">
    <property type="term" value="P:brain development"/>
    <property type="evidence" value="ECO:0007669"/>
    <property type="project" value="TreeGrafter"/>
</dbReference>
<dbReference type="InterPro" id="IPR013098">
    <property type="entry name" value="Ig_I-set"/>
</dbReference>
<organism evidence="5">
    <name type="scientific">Oppiella nova</name>
    <dbReference type="NCBI Taxonomy" id="334625"/>
    <lineage>
        <taxon>Eukaryota</taxon>
        <taxon>Metazoa</taxon>
        <taxon>Ecdysozoa</taxon>
        <taxon>Arthropoda</taxon>
        <taxon>Chelicerata</taxon>
        <taxon>Arachnida</taxon>
        <taxon>Acari</taxon>
        <taxon>Acariformes</taxon>
        <taxon>Sarcoptiformes</taxon>
        <taxon>Oribatida</taxon>
        <taxon>Brachypylina</taxon>
        <taxon>Oppioidea</taxon>
        <taxon>Oppiidae</taxon>
        <taxon>Oppiella</taxon>
    </lineage>
</organism>
<dbReference type="GO" id="GO:0007411">
    <property type="term" value="P:axon guidance"/>
    <property type="evidence" value="ECO:0007669"/>
    <property type="project" value="TreeGrafter"/>
</dbReference>
<dbReference type="PANTHER" id="PTHR44170">
    <property type="entry name" value="PROTEIN SIDEKICK"/>
    <property type="match status" value="1"/>
</dbReference>
<evidence type="ECO:0000313" key="5">
    <source>
        <dbReference type="EMBL" id="CAD7652531.1"/>
    </source>
</evidence>
<dbReference type="GO" id="GO:0030424">
    <property type="term" value="C:axon"/>
    <property type="evidence" value="ECO:0007669"/>
    <property type="project" value="TreeGrafter"/>
</dbReference>
<dbReference type="Proteomes" id="UP000728032">
    <property type="component" value="Unassembled WGS sequence"/>
</dbReference>
<evidence type="ECO:0000256" key="2">
    <source>
        <dbReference type="ARBA" id="ARBA00023157"/>
    </source>
</evidence>
<dbReference type="GO" id="GO:0098632">
    <property type="term" value="F:cell-cell adhesion mediator activity"/>
    <property type="evidence" value="ECO:0007669"/>
    <property type="project" value="TreeGrafter"/>
</dbReference>
<protein>
    <submittedName>
        <fullName evidence="5">Uncharacterized protein</fullName>
    </submittedName>
</protein>
<feature type="domain" description="Ig-like" evidence="3">
    <location>
        <begin position="1"/>
        <end position="34"/>
    </location>
</feature>
<dbReference type="SMART" id="SM00409">
    <property type="entry name" value="IG"/>
    <property type="match status" value="1"/>
</dbReference>
<accession>A0A7R9QQ50</accession>
<feature type="domain" description="Fibronectin type-III" evidence="4">
    <location>
        <begin position="241"/>
        <end position="327"/>
    </location>
</feature>
<keyword evidence="2" id="KW-1015">Disulfide bond</keyword>
<evidence type="ECO:0000259" key="3">
    <source>
        <dbReference type="PROSITE" id="PS50835"/>
    </source>
</evidence>
<dbReference type="InterPro" id="IPR003599">
    <property type="entry name" value="Ig_sub"/>
</dbReference>
<dbReference type="OrthoDB" id="152385at2759"/>
<feature type="non-terminal residue" evidence="5">
    <location>
        <position position="1"/>
    </location>
</feature>
<dbReference type="SUPFAM" id="SSF49265">
    <property type="entry name" value="Fibronectin type III"/>
    <property type="match status" value="1"/>
</dbReference>
<dbReference type="SMART" id="SM00060">
    <property type="entry name" value="FN3"/>
    <property type="match status" value="2"/>
</dbReference>
<dbReference type="InterPro" id="IPR003961">
    <property type="entry name" value="FN3_dom"/>
</dbReference>
<dbReference type="Pfam" id="PF00041">
    <property type="entry name" value="fn3"/>
    <property type="match status" value="2"/>
</dbReference>
<keyword evidence="6" id="KW-1185">Reference proteome</keyword>
<name>A0A7R9QQ50_9ACAR</name>
<dbReference type="Gene3D" id="2.60.40.10">
    <property type="entry name" value="Immunoglobulins"/>
    <property type="match status" value="4"/>
</dbReference>
<dbReference type="InterPro" id="IPR007110">
    <property type="entry name" value="Ig-like_dom"/>
</dbReference>
<evidence type="ECO:0000313" key="6">
    <source>
        <dbReference type="Proteomes" id="UP000728032"/>
    </source>
</evidence>
<dbReference type="GO" id="GO:0005886">
    <property type="term" value="C:plasma membrane"/>
    <property type="evidence" value="ECO:0007669"/>
    <property type="project" value="TreeGrafter"/>
</dbReference>
<dbReference type="InterPro" id="IPR013783">
    <property type="entry name" value="Ig-like_fold"/>
</dbReference>
<keyword evidence="1" id="KW-0677">Repeat</keyword>
<dbReference type="SMART" id="SM00408">
    <property type="entry name" value="IGc2"/>
    <property type="match status" value="1"/>
</dbReference>
<dbReference type="FunFam" id="2.60.40.10:FF:000028">
    <property type="entry name" value="Neuronal cell adhesion molecule"/>
    <property type="match status" value="1"/>
</dbReference>
<dbReference type="Pfam" id="PF07679">
    <property type="entry name" value="I-set"/>
    <property type="match status" value="1"/>
</dbReference>
<evidence type="ECO:0000256" key="1">
    <source>
        <dbReference type="ARBA" id="ARBA00022737"/>
    </source>
</evidence>
<dbReference type="InterPro" id="IPR003598">
    <property type="entry name" value="Ig_sub2"/>
</dbReference>
<gene>
    <name evidence="5" type="ORF">ONB1V03_LOCUS9192</name>
</gene>
<dbReference type="EMBL" id="CAJPVJ010005647">
    <property type="protein sequence ID" value="CAG2169718.1"/>
    <property type="molecule type" value="Genomic_DNA"/>
</dbReference>
<dbReference type="CDD" id="cd00063">
    <property type="entry name" value="FN3"/>
    <property type="match status" value="2"/>
</dbReference>
<evidence type="ECO:0000259" key="4">
    <source>
        <dbReference type="PROSITE" id="PS50853"/>
    </source>
</evidence>
<dbReference type="PROSITE" id="PS50853">
    <property type="entry name" value="FN3"/>
    <property type="match status" value="2"/>
</dbReference>
<dbReference type="AlphaFoldDB" id="A0A7R9QQ50"/>
<dbReference type="InterPro" id="IPR036179">
    <property type="entry name" value="Ig-like_dom_sf"/>
</dbReference>
<dbReference type="PROSITE" id="PS50835">
    <property type="entry name" value="IG_LIKE"/>
    <property type="match status" value="1"/>
</dbReference>
<sequence>SLTINDVTPDDEGAYLCQANNGVGSGLSKLVQLKVHVGAHFAHKFGSQTVTKGQDVWIECLSLGENPIAIVVTRDGIPFDPNIDNRYEVIRNETNDAFGLRLHIRDTNRRDSALYTCSAHNRYGSDEYNHQIIVQEPPDIPENVRISEISSRSALISWMESFTGNTILTKYRLELKTSANSWQSSDTSVETIAGNENSFTIRGLKPITSYHIRVRAQNKLGFSAYCPDIHFTTQEEEPSGPPLHIQVFPLSARSLAVTFRAPAPETRNGRIQGYYLGYKALEMDTNFMFKKLAINELSNDGNQQNEVNITSLMANTKYAIVVQAFNG</sequence>
<dbReference type="InterPro" id="IPR036116">
    <property type="entry name" value="FN3_sf"/>
</dbReference>
<proteinExistence type="predicted"/>